<dbReference type="Proteomes" id="UP000317199">
    <property type="component" value="Chromosome"/>
</dbReference>
<gene>
    <name evidence="2" type="ORF">FKV23_06010</name>
</gene>
<evidence type="ECO:0008006" key="4">
    <source>
        <dbReference type="Google" id="ProtNLM"/>
    </source>
</evidence>
<evidence type="ECO:0000313" key="2">
    <source>
        <dbReference type="EMBL" id="QDH69699.1"/>
    </source>
</evidence>
<dbReference type="RefSeq" id="WP_141623040.1">
    <property type="nucleotide sequence ID" value="NZ_CP041242.1"/>
</dbReference>
<keyword evidence="1" id="KW-0732">Signal</keyword>
<keyword evidence="3" id="KW-1185">Reference proteome</keyword>
<accession>A0A514BRR2</accession>
<protein>
    <recommendedName>
        <fullName evidence="4">Lysozyme inhibitor</fullName>
    </recommendedName>
</protein>
<organism evidence="2 3">
    <name type="scientific">Marilutibacter alkalisoli</name>
    <dbReference type="NCBI Taxonomy" id="2591633"/>
    <lineage>
        <taxon>Bacteria</taxon>
        <taxon>Pseudomonadati</taxon>
        <taxon>Pseudomonadota</taxon>
        <taxon>Gammaproteobacteria</taxon>
        <taxon>Lysobacterales</taxon>
        <taxon>Lysobacteraceae</taxon>
        <taxon>Marilutibacter</taxon>
    </lineage>
</organism>
<evidence type="ECO:0000313" key="3">
    <source>
        <dbReference type="Proteomes" id="UP000317199"/>
    </source>
</evidence>
<name>A0A514BRR2_9GAMM</name>
<sequence>MSSRKLIVGLLSLLATLGTAAAQNPAPAPGWLFGTWVLCEDPDNSPKDSLQFNADGTGLVIRAKGNVEFLHKHSGQSVSLLANANGYAIPIELTSSSGFDKLLLHSDKTGNTASYVKPGSPQSRTCSIK</sequence>
<dbReference type="AlphaFoldDB" id="A0A514BRR2"/>
<evidence type="ECO:0000256" key="1">
    <source>
        <dbReference type="SAM" id="SignalP"/>
    </source>
</evidence>
<dbReference type="EMBL" id="CP041242">
    <property type="protein sequence ID" value="QDH69699.1"/>
    <property type="molecule type" value="Genomic_DNA"/>
</dbReference>
<feature type="chain" id="PRO_5021790378" description="Lysozyme inhibitor" evidence="1">
    <location>
        <begin position="22"/>
        <end position="129"/>
    </location>
</feature>
<dbReference type="KEGG" id="lyj:FKV23_06010"/>
<feature type="signal peptide" evidence="1">
    <location>
        <begin position="1"/>
        <end position="21"/>
    </location>
</feature>
<reference evidence="2 3" key="1">
    <citation type="submission" date="2019-06" db="EMBL/GenBank/DDBJ databases">
        <title>Lysobacter alkalisoli sp. nov. isolated from saline-alkali soil.</title>
        <authorList>
            <person name="Sun J.-Q."/>
            <person name="Xu L."/>
        </authorList>
    </citation>
    <scope>NUCLEOTIDE SEQUENCE [LARGE SCALE GENOMIC DNA]</scope>
    <source>
        <strain evidence="2 3">SJ-36</strain>
    </source>
</reference>
<dbReference type="OrthoDB" id="6025629at2"/>
<proteinExistence type="predicted"/>